<name>A0A6C0F665_9ZZZZ</name>
<sequence>MNDKPNLNSESPVFETMESAQESPEKIPDKISYERKIVSCVYETMTLQQVTSDLSLTQRLTKICNISFEQGDIPYLDNFSADTILSIAFDKQDRTAWGLAFAELKTYDVDPKYVSPQQYHVHSIAVHPEARNNGLCKGLTKALVKHCRKQYPKAPIYLNVRVTASNPNIGGIKCYQRNGFRFVGVPPEKRSDGVNYYMVNEPVRQKTRKKSRKQTRRKRR</sequence>
<dbReference type="Pfam" id="PF00583">
    <property type="entry name" value="Acetyltransf_1"/>
    <property type="match status" value="1"/>
</dbReference>
<dbReference type="CDD" id="cd04301">
    <property type="entry name" value="NAT_SF"/>
    <property type="match status" value="1"/>
</dbReference>
<dbReference type="Gene3D" id="3.40.630.30">
    <property type="match status" value="1"/>
</dbReference>
<dbReference type="SUPFAM" id="SSF55729">
    <property type="entry name" value="Acyl-CoA N-acyltransferases (Nat)"/>
    <property type="match status" value="1"/>
</dbReference>
<evidence type="ECO:0000259" key="2">
    <source>
        <dbReference type="PROSITE" id="PS51186"/>
    </source>
</evidence>
<reference evidence="3" key="1">
    <citation type="journal article" date="2020" name="Nature">
        <title>Giant virus diversity and host interactions through global metagenomics.</title>
        <authorList>
            <person name="Schulz F."/>
            <person name="Roux S."/>
            <person name="Paez-Espino D."/>
            <person name="Jungbluth S."/>
            <person name="Walsh D.A."/>
            <person name="Denef V.J."/>
            <person name="McMahon K.D."/>
            <person name="Konstantinidis K.T."/>
            <person name="Eloe-Fadrosh E.A."/>
            <person name="Kyrpides N.C."/>
            <person name="Woyke T."/>
        </authorList>
    </citation>
    <scope>NUCLEOTIDE SEQUENCE</scope>
    <source>
        <strain evidence="3">GVMAG-S-ERX555967-130</strain>
    </source>
</reference>
<evidence type="ECO:0000313" key="3">
    <source>
        <dbReference type="EMBL" id="QHT36682.1"/>
    </source>
</evidence>
<evidence type="ECO:0000256" key="1">
    <source>
        <dbReference type="SAM" id="MobiDB-lite"/>
    </source>
</evidence>
<feature type="region of interest" description="Disordered" evidence="1">
    <location>
        <begin position="200"/>
        <end position="220"/>
    </location>
</feature>
<accession>A0A6C0F665</accession>
<protein>
    <recommendedName>
        <fullName evidence="2">N-acetyltransferase domain-containing protein</fullName>
    </recommendedName>
</protein>
<dbReference type="EMBL" id="MN738786">
    <property type="protein sequence ID" value="QHT36682.1"/>
    <property type="molecule type" value="Genomic_DNA"/>
</dbReference>
<dbReference type="AlphaFoldDB" id="A0A6C0F665"/>
<dbReference type="PROSITE" id="PS51186">
    <property type="entry name" value="GNAT"/>
    <property type="match status" value="1"/>
</dbReference>
<feature type="domain" description="N-acetyltransferase" evidence="2">
    <location>
        <begin position="45"/>
        <end position="203"/>
    </location>
</feature>
<dbReference type="InterPro" id="IPR016181">
    <property type="entry name" value="Acyl_CoA_acyltransferase"/>
</dbReference>
<feature type="region of interest" description="Disordered" evidence="1">
    <location>
        <begin position="1"/>
        <end position="26"/>
    </location>
</feature>
<dbReference type="InterPro" id="IPR000182">
    <property type="entry name" value="GNAT_dom"/>
</dbReference>
<dbReference type="GO" id="GO:0016747">
    <property type="term" value="F:acyltransferase activity, transferring groups other than amino-acyl groups"/>
    <property type="evidence" value="ECO:0007669"/>
    <property type="project" value="InterPro"/>
</dbReference>
<feature type="compositionally biased region" description="Polar residues" evidence="1">
    <location>
        <begin position="1"/>
        <end position="11"/>
    </location>
</feature>
<proteinExistence type="predicted"/>
<feature type="compositionally biased region" description="Basic residues" evidence="1">
    <location>
        <begin position="205"/>
        <end position="220"/>
    </location>
</feature>
<organism evidence="3">
    <name type="scientific">viral metagenome</name>
    <dbReference type="NCBI Taxonomy" id="1070528"/>
    <lineage>
        <taxon>unclassified sequences</taxon>
        <taxon>metagenomes</taxon>
        <taxon>organismal metagenomes</taxon>
    </lineage>
</organism>